<reference evidence="1" key="1">
    <citation type="submission" date="2020-05" db="EMBL/GenBank/DDBJ databases">
        <authorList>
            <person name="Chiriac C."/>
            <person name="Salcher M."/>
            <person name="Ghai R."/>
            <person name="Kavagutti S V."/>
        </authorList>
    </citation>
    <scope>NUCLEOTIDE SEQUENCE</scope>
</reference>
<dbReference type="AlphaFoldDB" id="A0A6J7AK93"/>
<sequence>MHGDASVEVDQLVLVYIGSITLRSLGKERGDVVNGIMKAIHHGVDLSAQAR</sequence>
<organism evidence="1">
    <name type="scientific">freshwater metagenome</name>
    <dbReference type="NCBI Taxonomy" id="449393"/>
    <lineage>
        <taxon>unclassified sequences</taxon>
        <taxon>metagenomes</taxon>
        <taxon>ecological metagenomes</taxon>
    </lineage>
</organism>
<accession>A0A6J7AK93</accession>
<protein>
    <submittedName>
        <fullName evidence="1">Unannotated protein</fullName>
    </submittedName>
</protein>
<gene>
    <name evidence="1" type="ORF">UFOPK3164_01386</name>
</gene>
<proteinExistence type="predicted"/>
<evidence type="ECO:0000313" key="1">
    <source>
        <dbReference type="EMBL" id="CAB4832868.1"/>
    </source>
</evidence>
<name>A0A6J7AK93_9ZZZZ</name>
<dbReference type="EMBL" id="CAFABE010000080">
    <property type="protein sequence ID" value="CAB4832868.1"/>
    <property type="molecule type" value="Genomic_DNA"/>
</dbReference>